<dbReference type="AlphaFoldDB" id="A0A4Q2DFC8"/>
<sequence length="198" mass="22262">MLCVGPVFVPYMALPLAQEWHWKNDCNSYPVEIHLHGQPNASEAAIISIYITDPDSPTGLYPPRRVKLYDFKLYTPEGSNQTLQVVEYIEDPKSPASNTSYNAFEGSIPFPPVLKTLVLSTTQRRFVGCSARYEDLVRNAEEETLDQVGFDYYVAKCSEGGGTYEDHPGRYLRFAINNSTSDPTSTVYLQSESSEWAL</sequence>
<gene>
    <name evidence="1" type="ORF">EST38_g7388</name>
</gene>
<dbReference type="OrthoDB" id="3234297at2759"/>
<dbReference type="Proteomes" id="UP000290288">
    <property type="component" value="Unassembled WGS sequence"/>
</dbReference>
<evidence type="ECO:0000313" key="2">
    <source>
        <dbReference type="Proteomes" id="UP000290288"/>
    </source>
</evidence>
<name>A0A4Q2DFC8_9AGAR</name>
<proteinExistence type="predicted"/>
<reference evidence="1 2" key="1">
    <citation type="submission" date="2019-01" db="EMBL/GenBank/DDBJ databases">
        <title>Draft genome sequence of Psathyrella aberdarensis IHI B618.</title>
        <authorList>
            <person name="Buettner E."/>
            <person name="Kellner H."/>
        </authorList>
    </citation>
    <scope>NUCLEOTIDE SEQUENCE [LARGE SCALE GENOMIC DNA]</scope>
    <source>
        <strain evidence="1 2">IHI B618</strain>
    </source>
</reference>
<accession>A0A4Q2DFC8</accession>
<comment type="caution">
    <text evidence="1">The sequence shown here is derived from an EMBL/GenBank/DDBJ whole genome shotgun (WGS) entry which is preliminary data.</text>
</comment>
<keyword evidence="2" id="KW-1185">Reference proteome</keyword>
<organism evidence="1 2">
    <name type="scientific">Candolleomyces aberdarensis</name>
    <dbReference type="NCBI Taxonomy" id="2316362"/>
    <lineage>
        <taxon>Eukaryota</taxon>
        <taxon>Fungi</taxon>
        <taxon>Dikarya</taxon>
        <taxon>Basidiomycota</taxon>
        <taxon>Agaricomycotina</taxon>
        <taxon>Agaricomycetes</taxon>
        <taxon>Agaricomycetidae</taxon>
        <taxon>Agaricales</taxon>
        <taxon>Agaricineae</taxon>
        <taxon>Psathyrellaceae</taxon>
        <taxon>Candolleomyces</taxon>
    </lineage>
</organism>
<evidence type="ECO:0000313" key="1">
    <source>
        <dbReference type="EMBL" id="RXW18463.1"/>
    </source>
</evidence>
<dbReference type="EMBL" id="SDEE01000264">
    <property type="protein sequence ID" value="RXW18463.1"/>
    <property type="molecule type" value="Genomic_DNA"/>
</dbReference>
<protein>
    <submittedName>
        <fullName evidence="1">Uncharacterized protein</fullName>
    </submittedName>
</protein>